<keyword evidence="8" id="KW-1185">Reference proteome</keyword>
<keyword evidence="3 5" id="KW-0378">Hydrolase</keyword>
<dbReference type="PROSITE" id="PS01032">
    <property type="entry name" value="PPM_1"/>
    <property type="match status" value="1"/>
</dbReference>
<evidence type="ECO:0000256" key="4">
    <source>
        <dbReference type="ARBA" id="ARBA00022912"/>
    </source>
</evidence>
<dbReference type="SMART" id="SM00331">
    <property type="entry name" value="PP2C_SIG"/>
    <property type="match status" value="1"/>
</dbReference>
<evidence type="ECO:0000256" key="2">
    <source>
        <dbReference type="ARBA" id="ARBA00022723"/>
    </source>
</evidence>
<evidence type="ECO:0000256" key="1">
    <source>
        <dbReference type="ARBA" id="ARBA00004170"/>
    </source>
</evidence>
<dbReference type="SMART" id="SM00332">
    <property type="entry name" value="PP2Cc"/>
    <property type="match status" value="1"/>
</dbReference>
<feature type="domain" description="PPM-type phosphatase" evidence="6">
    <location>
        <begin position="1"/>
        <end position="255"/>
    </location>
</feature>
<dbReference type="InterPro" id="IPR036457">
    <property type="entry name" value="PPM-type-like_dom_sf"/>
</dbReference>
<comment type="caution">
    <text evidence="7">The sequence shown here is derived from an EMBL/GenBank/DDBJ whole genome shotgun (WGS) entry which is preliminary data.</text>
</comment>
<protein>
    <recommendedName>
        <fullName evidence="6">PPM-type phosphatase domain-containing protein</fullName>
    </recommendedName>
</protein>
<dbReference type="SUPFAM" id="SSF81606">
    <property type="entry name" value="PP2C-like"/>
    <property type="match status" value="1"/>
</dbReference>
<dbReference type="EMBL" id="CAXAMN010007602">
    <property type="protein sequence ID" value="CAK9022133.1"/>
    <property type="molecule type" value="Genomic_DNA"/>
</dbReference>
<dbReference type="CDD" id="cd00143">
    <property type="entry name" value="PP2Cc"/>
    <property type="match status" value="1"/>
</dbReference>
<dbReference type="InterPro" id="IPR001932">
    <property type="entry name" value="PPM-type_phosphatase-like_dom"/>
</dbReference>
<dbReference type="PANTHER" id="PTHR47992">
    <property type="entry name" value="PROTEIN PHOSPHATASE"/>
    <property type="match status" value="1"/>
</dbReference>
<organism evidence="7 8">
    <name type="scientific">Durusdinium trenchii</name>
    <dbReference type="NCBI Taxonomy" id="1381693"/>
    <lineage>
        <taxon>Eukaryota</taxon>
        <taxon>Sar</taxon>
        <taxon>Alveolata</taxon>
        <taxon>Dinophyceae</taxon>
        <taxon>Suessiales</taxon>
        <taxon>Symbiodiniaceae</taxon>
        <taxon>Durusdinium</taxon>
    </lineage>
</organism>
<evidence type="ECO:0000256" key="5">
    <source>
        <dbReference type="RuleBase" id="RU003465"/>
    </source>
</evidence>
<dbReference type="Gene3D" id="3.60.40.10">
    <property type="entry name" value="PPM-type phosphatase domain"/>
    <property type="match status" value="1"/>
</dbReference>
<reference evidence="7 8" key="1">
    <citation type="submission" date="2024-02" db="EMBL/GenBank/DDBJ databases">
        <authorList>
            <person name="Chen Y."/>
            <person name="Shah S."/>
            <person name="Dougan E. K."/>
            <person name="Thang M."/>
            <person name="Chan C."/>
        </authorList>
    </citation>
    <scope>NUCLEOTIDE SEQUENCE [LARGE SCALE GENOMIC DNA]</scope>
</reference>
<dbReference type="InterPro" id="IPR000222">
    <property type="entry name" value="PP2C_BS"/>
</dbReference>
<dbReference type="Pfam" id="PF00481">
    <property type="entry name" value="PP2C"/>
    <property type="match status" value="1"/>
</dbReference>
<evidence type="ECO:0000256" key="3">
    <source>
        <dbReference type="ARBA" id="ARBA00022801"/>
    </source>
</evidence>
<keyword evidence="4 5" id="KW-0904">Protein phosphatase</keyword>
<evidence type="ECO:0000313" key="8">
    <source>
        <dbReference type="Proteomes" id="UP001642484"/>
    </source>
</evidence>
<dbReference type="InterPro" id="IPR015655">
    <property type="entry name" value="PP2C"/>
</dbReference>
<keyword evidence="2" id="KW-0479">Metal-binding</keyword>
<gene>
    <name evidence="7" type="ORF">CCMP2556_LOCUS14703</name>
</gene>
<comment type="similarity">
    <text evidence="5">Belongs to the PP2C family.</text>
</comment>
<evidence type="ECO:0000313" key="7">
    <source>
        <dbReference type="EMBL" id="CAK9022133.1"/>
    </source>
</evidence>
<dbReference type="Proteomes" id="UP001642484">
    <property type="component" value="Unassembled WGS sequence"/>
</dbReference>
<accession>A0ABP0K627</accession>
<comment type="subcellular location">
    <subcellularLocation>
        <location evidence="1">Membrane</location>
        <topology evidence="1">Peripheral membrane protein</topology>
    </subcellularLocation>
</comment>
<name>A0ABP0K627_9DINO</name>
<dbReference type="PROSITE" id="PS51746">
    <property type="entry name" value="PPM_2"/>
    <property type="match status" value="1"/>
</dbReference>
<proteinExistence type="inferred from homology"/>
<evidence type="ECO:0000259" key="6">
    <source>
        <dbReference type="PROSITE" id="PS51746"/>
    </source>
</evidence>
<sequence length="263" mass="28654">MEDSSVVIDPFVGDAEDSWGFFAVYDGHGGRQAVDFCEQKLHTTLQDQTAGPPCGGDELGKLSEMSDEAVSDAFVRCFRRVDDQLKMLGTWRCGCTATVVLAHRNSSKGTLRLHSANVGDSRAIVIDKNDGEHRLSRDHRPTDPAEIQRVEHEGGFVVRGRVVGQLGVSRALGDHSLKSVGVTWCPFVSARDVSLDSVLVIGSDGLWDVLSDGDVRAVVDRSTAEQIPEKAPELLIKAALRQGSTDNTTTLVAYFGKQWTQWT</sequence>